<gene>
    <name evidence="1" type="ORF">N7476_009930</name>
</gene>
<name>A0A9W9PP58_9EURO</name>
<sequence>MERDITFIVSTFDSTLQFLDVIGSHEQWGSIPFYQRGDFSKEMLMGLQHSEEYRLTGRSNVNGLRIFIVGIEYPGESTEPCNGEIHSHLHVAADGRHYLPIGFAFTRENWAPASVKSQPHLQILEANLGDFLHLEAIVADTHVGSLRRGAGVALIRGIRDYGRSRQEKALLSLYLKKPNAAIEIQMRLWIIYSACFE</sequence>
<comment type="caution">
    <text evidence="1">The sequence shown here is derived from an EMBL/GenBank/DDBJ whole genome shotgun (WGS) entry which is preliminary data.</text>
</comment>
<proteinExistence type="predicted"/>
<dbReference type="AlphaFoldDB" id="A0A9W9PP58"/>
<organism evidence="1 2">
    <name type="scientific">Penicillium atrosanguineum</name>
    <dbReference type="NCBI Taxonomy" id="1132637"/>
    <lineage>
        <taxon>Eukaryota</taxon>
        <taxon>Fungi</taxon>
        <taxon>Dikarya</taxon>
        <taxon>Ascomycota</taxon>
        <taxon>Pezizomycotina</taxon>
        <taxon>Eurotiomycetes</taxon>
        <taxon>Eurotiomycetidae</taxon>
        <taxon>Eurotiales</taxon>
        <taxon>Aspergillaceae</taxon>
        <taxon>Penicillium</taxon>
    </lineage>
</organism>
<evidence type="ECO:0000313" key="1">
    <source>
        <dbReference type="EMBL" id="KAJ5303131.1"/>
    </source>
</evidence>
<dbReference type="OrthoDB" id="2821191at2759"/>
<dbReference type="Proteomes" id="UP001147746">
    <property type="component" value="Unassembled WGS sequence"/>
</dbReference>
<dbReference type="EMBL" id="JAPZBO010000009">
    <property type="protein sequence ID" value="KAJ5303131.1"/>
    <property type="molecule type" value="Genomic_DNA"/>
</dbReference>
<protein>
    <submittedName>
        <fullName evidence="1">Uncharacterized protein</fullName>
    </submittedName>
</protein>
<reference evidence="1" key="1">
    <citation type="submission" date="2022-12" db="EMBL/GenBank/DDBJ databases">
        <authorList>
            <person name="Petersen C."/>
        </authorList>
    </citation>
    <scope>NUCLEOTIDE SEQUENCE</scope>
    <source>
        <strain evidence="1">IBT 21472</strain>
    </source>
</reference>
<accession>A0A9W9PP58</accession>
<keyword evidence="2" id="KW-1185">Reference proteome</keyword>
<evidence type="ECO:0000313" key="2">
    <source>
        <dbReference type="Proteomes" id="UP001147746"/>
    </source>
</evidence>
<reference evidence="1" key="2">
    <citation type="journal article" date="2023" name="IMA Fungus">
        <title>Comparative genomic study of the Penicillium genus elucidates a diverse pangenome and 15 lateral gene transfer events.</title>
        <authorList>
            <person name="Petersen C."/>
            <person name="Sorensen T."/>
            <person name="Nielsen M.R."/>
            <person name="Sondergaard T.E."/>
            <person name="Sorensen J.L."/>
            <person name="Fitzpatrick D.A."/>
            <person name="Frisvad J.C."/>
            <person name="Nielsen K.L."/>
        </authorList>
    </citation>
    <scope>NUCLEOTIDE SEQUENCE</scope>
    <source>
        <strain evidence="1">IBT 21472</strain>
    </source>
</reference>